<evidence type="ECO:0000256" key="6">
    <source>
        <dbReference type="ARBA" id="ARBA00022989"/>
    </source>
</evidence>
<keyword evidence="7" id="KW-0472">Membrane</keyword>
<protein>
    <recommendedName>
        <fullName evidence="8">Signal peptidase complex subunit 3</fullName>
    </recommendedName>
</protein>
<dbReference type="OrthoDB" id="10261524at2759"/>
<comment type="subcellular location">
    <subcellularLocation>
        <location evidence="1">Endoplasmic reticulum membrane</location>
        <topology evidence="1">Single-pass type II membrane protein</topology>
    </subcellularLocation>
</comment>
<reference evidence="10" key="2">
    <citation type="submission" date="2018-07" db="EMBL/GenBank/DDBJ databases">
        <authorList>
            <person name="Mckenzie S.K."/>
            <person name="Kronauer D.J.C."/>
        </authorList>
    </citation>
    <scope>NUCLEOTIDE SEQUENCE</scope>
    <source>
        <strain evidence="10">Clonal line C1</strain>
    </source>
</reference>
<dbReference type="Proteomes" id="UP000279307">
    <property type="component" value="Chromosome 5"/>
</dbReference>
<comment type="caution">
    <text evidence="10">The sequence shown here is derived from an EMBL/GenBank/DDBJ whole genome shotgun (WGS) entry which is preliminary data.</text>
</comment>
<name>A0A3L8DQK0_OOCBI</name>
<keyword evidence="4" id="KW-0256">Endoplasmic reticulum</keyword>
<dbReference type="GO" id="GO:0005787">
    <property type="term" value="C:signal peptidase complex"/>
    <property type="evidence" value="ECO:0007669"/>
    <property type="project" value="InterPro"/>
</dbReference>
<dbReference type="PANTHER" id="PTHR12804:SF0">
    <property type="entry name" value="SIGNAL PEPTIDASE COMPLEX SUBUNIT 3"/>
    <property type="match status" value="1"/>
</dbReference>
<dbReference type="InterPro" id="IPR007653">
    <property type="entry name" value="SPC3"/>
</dbReference>
<evidence type="ECO:0000256" key="2">
    <source>
        <dbReference type="ARBA" id="ARBA00009289"/>
    </source>
</evidence>
<gene>
    <name evidence="10" type="ORF">DMN91_004975</name>
</gene>
<dbReference type="EMBL" id="QOIP01000005">
    <property type="protein sequence ID" value="RLU22697.1"/>
    <property type="molecule type" value="Genomic_DNA"/>
</dbReference>
<dbReference type="GO" id="GO:0006465">
    <property type="term" value="P:signal peptide processing"/>
    <property type="evidence" value="ECO:0007669"/>
    <property type="project" value="InterPro"/>
</dbReference>
<organism evidence="10">
    <name type="scientific">Ooceraea biroi</name>
    <name type="common">Clonal raider ant</name>
    <name type="synonym">Cerapachys biroi</name>
    <dbReference type="NCBI Taxonomy" id="2015173"/>
    <lineage>
        <taxon>Eukaryota</taxon>
        <taxon>Metazoa</taxon>
        <taxon>Ecdysozoa</taxon>
        <taxon>Arthropoda</taxon>
        <taxon>Hexapoda</taxon>
        <taxon>Insecta</taxon>
        <taxon>Pterygota</taxon>
        <taxon>Neoptera</taxon>
        <taxon>Endopterygota</taxon>
        <taxon>Hymenoptera</taxon>
        <taxon>Apocrita</taxon>
        <taxon>Aculeata</taxon>
        <taxon>Formicoidea</taxon>
        <taxon>Formicidae</taxon>
        <taxon>Dorylinae</taxon>
        <taxon>Ooceraea</taxon>
    </lineage>
</organism>
<comment type="similarity">
    <text evidence="2">Belongs to the SPCS3 family.</text>
</comment>
<evidence type="ECO:0000256" key="4">
    <source>
        <dbReference type="ARBA" id="ARBA00022824"/>
    </source>
</evidence>
<evidence type="ECO:0000256" key="9">
    <source>
        <dbReference type="ARBA" id="ARBA00046080"/>
    </source>
</evidence>
<evidence type="ECO:0000313" key="10">
    <source>
        <dbReference type="EMBL" id="RLU22697.1"/>
    </source>
</evidence>
<keyword evidence="3" id="KW-0812">Transmembrane</keyword>
<keyword evidence="5" id="KW-0735">Signal-anchor</keyword>
<dbReference type="AlphaFoldDB" id="A0A3L8DQK0"/>
<dbReference type="Pfam" id="PF04573">
    <property type="entry name" value="SPC22"/>
    <property type="match status" value="1"/>
</dbReference>
<evidence type="ECO:0000256" key="3">
    <source>
        <dbReference type="ARBA" id="ARBA00022692"/>
    </source>
</evidence>
<evidence type="ECO:0000256" key="1">
    <source>
        <dbReference type="ARBA" id="ARBA00004648"/>
    </source>
</evidence>
<evidence type="ECO:0000256" key="8">
    <source>
        <dbReference type="ARBA" id="ARBA00029556"/>
    </source>
</evidence>
<proteinExistence type="inferred from homology"/>
<reference evidence="10" key="1">
    <citation type="journal article" date="2018" name="Genome Res.">
        <title>The genomic architecture and molecular evolution of ant odorant receptors.</title>
        <authorList>
            <person name="McKenzie S.K."/>
            <person name="Kronauer D.J.C."/>
        </authorList>
    </citation>
    <scope>NUCLEOTIDE SEQUENCE [LARGE SCALE GENOMIC DNA]</scope>
    <source>
        <strain evidence="10">Clonal line C1</strain>
    </source>
</reference>
<comment type="function">
    <text evidence="9">Essential component of the signal peptidase complex (SPC) which catalyzes the cleavage of N-terminal signal sequences from nascent proteins as they are translocated into the lumen of the endoplasmic reticulum. Essential for the SPC catalytic activity, possibly by stabilizing and positioning the active center of the complex close to the lumenal surface.</text>
</comment>
<dbReference type="GO" id="GO:0045047">
    <property type="term" value="P:protein targeting to ER"/>
    <property type="evidence" value="ECO:0007669"/>
    <property type="project" value="TreeGrafter"/>
</dbReference>
<evidence type="ECO:0000256" key="7">
    <source>
        <dbReference type="ARBA" id="ARBA00023136"/>
    </source>
</evidence>
<dbReference type="PANTHER" id="PTHR12804">
    <property type="entry name" value="MICROSOMAL SIGNAL PEPTIDASE 23 KD SUBUNIT SPC22/23"/>
    <property type="match status" value="1"/>
</dbReference>
<evidence type="ECO:0000256" key="5">
    <source>
        <dbReference type="ARBA" id="ARBA00022968"/>
    </source>
</evidence>
<keyword evidence="6" id="KW-1133">Transmembrane helix</keyword>
<accession>A0A3L8DQK0</accession>
<sequence>MLSNCSCISLQSIRQKTTSLIRHVVLWDKIVLRGDNAVLDFKNMNTKYYFWDDGKGLRGNKNVTLTLSWNIVPNAGLLPSVNALGSHTFAFPSEYTTLRV</sequence>